<dbReference type="EMBL" id="JBEGCJ010000004">
    <property type="protein sequence ID" value="MEQ6918021.1"/>
    <property type="molecule type" value="Genomic_DNA"/>
</dbReference>
<accession>A0ABV1NG49</accession>
<protein>
    <submittedName>
        <fullName evidence="1">Uncharacterized protein</fullName>
    </submittedName>
</protein>
<comment type="caution">
    <text evidence="1">The sequence shown here is derived from an EMBL/GenBank/DDBJ whole genome shotgun (WGS) entry which is preliminary data.</text>
</comment>
<dbReference type="Proteomes" id="UP001442468">
    <property type="component" value="Unassembled WGS sequence"/>
</dbReference>
<reference evidence="1 2" key="1">
    <citation type="submission" date="2024-05" db="EMBL/GenBank/DDBJ databases">
        <title>Halomonas sp. SSM6 16S ribosomal RNA gene Genome sequencing and assembly.</title>
        <authorList>
            <person name="Yook S."/>
        </authorList>
    </citation>
    <scope>NUCLEOTIDE SEQUENCE [LARGE SCALE GENOMIC DNA]</scope>
    <source>
        <strain evidence="1 2">SSM6</strain>
    </source>
</reference>
<name>A0ABV1NG49_9GAMM</name>
<sequence length="103" mass="11430">MNRRLRNIEDKMTITRDMLAQAPQEGTCIAHLSSGLAWTAHLLAMPPERLEKPLAPRIAALLESVERVVSSTATQTCPRRNCGLEPAPMGMQDRLSTVIDHLE</sequence>
<proteinExistence type="predicted"/>
<dbReference type="RefSeq" id="WP_349762283.1">
    <property type="nucleotide sequence ID" value="NZ_JBEGCJ010000004.1"/>
</dbReference>
<organism evidence="1 2">
    <name type="scientific">Halomonas aquatica</name>
    <dbReference type="NCBI Taxonomy" id="3151123"/>
    <lineage>
        <taxon>Bacteria</taxon>
        <taxon>Pseudomonadati</taxon>
        <taxon>Pseudomonadota</taxon>
        <taxon>Gammaproteobacteria</taxon>
        <taxon>Oceanospirillales</taxon>
        <taxon>Halomonadaceae</taxon>
        <taxon>Halomonas</taxon>
    </lineage>
</organism>
<evidence type="ECO:0000313" key="1">
    <source>
        <dbReference type="EMBL" id="MEQ6918021.1"/>
    </source>
</evidence>
<evidence type="ECO:0000313" key="2">
    <source>
        <dbReference type="Proteomes" id="UP001442468"/>
    </source>
</evidence>
<keyword evidence="2" id="KW-1185">Reference proteome</keyword>
<gene>
    <name evidence="1" type="ORF">ABE960_10845</name>
</gene>